<dbReference type="CDD" id="cd16169">
    <property type="entry name" value="Tau138_eWH"/>
    <property type="match status" value="1"/>
</dbReference>
<feature type="compositionally biased region" description="Low complexity" evidence="6">
    <location>
        <begin position="740"/>
        <end position="752"/>
    </location>
</feature>
<keyword evidence="3" id="KW-0238">DNA-binding</keyword>
<dbReference type="GO" id="GO:0042791">
    <property type="term" value="P:5S class rRNA transcription by RNA polymerase III"/>
    <property type="evidence" value="ECO:0007669"/>
    <property type="project" value="TreeGrafter"/>
</dbReference>
<evidence type="ECO:0000256" key="3">
    <source>
        <dbReference type="ARBA" id="ARBA00023125"/>
    </source>
</evidence>
<dbReference type="GO" id="GO:0003677">
    <property type="term" value="F:DNA binding"/>
    <property type="evidence" value="ECO:0007669"/>
    <property type="project" value="UniProtKB-KW"/>
</dbReference>
<accession>B6Q2X7</accession>
<dbReference type="HOGENOM" id="CLU_000535_0_0_1"/>
<evidence type="ECO:0000256" key="6">
    <source>
        <dbReference type="SAM" id="MobiDB-lite"/>
    </source>
</evidence>
<dbReference type="PhylomeDB" id="B6Q2X7"/>
<comment type="subcellular location">
    <subcellularLocation>
        <location evidence="1">Nucleus</location>
    </subcellularLocation>
</comment>
<feature type="region of interest" description="Disordered" evidence="6">
    <location>
        <begin position="739"/>
        <end position="760"/>
    </location>
</feature>
<keyword evidence="10" id="KW-1185">Reference proteome</keyword>
<proteinExistence type="predicted"/>
<dbReference type="OrthoDB" id="5403573at2759"/>
<dbReference type="VEuPathDB" id="FungiDB:PMAA_038580"/>
<dbReference type="InterPro" id="IPR035625">
    <property type="entry name" value="Tfc3-like_eWH"/>
</dbReference>
<keyword evidence="4" id="KW-0804">Transcription</keyword>
<dbReference type="InterPro" id="IPR007309">
    <property type="entry name" value="TFIIIC_Bblock-bd"/>
</dbReference>
<evidence type="ECO:0000259" key="7">
    <source>
        <dbReference type="Pfam" id="PF04182"/>
    </source>
</evidence>
<gene>
    <name evidence="9" type="ORF">PMAA_038580</name>
</gene>
<feature type="domain" description="Transcription factor tau subunit sfc3/Tfc3 C-terminal" evidence="8">
    <location>
        <begin position="1227"/>
        <end position="1657"/>
    </location>
</feature>
<organism evidence="9 10">
    <name type="scientific">Talaromyces marneffei (strain ATCC 18224 / CBS 334.59 / QM 7333)</name>
    <name type="common">Penicillium marneffei</name>
    <dbReference type="NCBI Taxonomy" id="441960"/>
    <lineage>
        <taxon>Eukaryota</taxon>
        <taxon>Fungi</taxon>
        <taxon>Dikarya</taxon>
        <taxon>Ascomycota</taxon>
        <taxon>Pezizomycotina</taxon>
        <taxon>Eurotiomycetes</taxon>
        <taxon>Eurotiomycetidae</taxon>
        <taxon>Eurotiales</taxon>
        <taxon>Trichocomaceae</taxon>
        <taxon>Talaromyces</taxon>
        <taxon>Talaromyces sect. Talaromyces</taxon>
    </lineage>
</organism>
<dbReference type="GO" id="GO:0003743">
    <property type="term" value="F:translation initiation factor activity"/>
    <property type="evidence" value="ECO:0007669"/>
    <property type="project" value="UniProtKB-KW"/>
</dbReference>
<dbReference type="Proteomes" id="UP000001294">
    <property type="component" value="Unassembled WGS sequence"/>
</dbReference>
<sequence>MAGALRELIELLLTEIAISGTDGTRLTGIWSLTETFYNNRSSDAGHDTSSSGFHLDRALQEDLWGWLTLNPEVSVGQNKQYNGLSLSEAEAIAELRLFVSEERTWKALTGHEKNESKVPATEFFLLSIIASCRSQGILQTDLVRRSGQDARSVPKRTDALRTKGYIDKRQVQAKSAKTSLCTFSRFANAVDGDAERPEAKSIQSRDMIDFDAFCQDIFRILKQYQIIARSDLKDELGFDDTWRRRILSRAIRKLEAIGCVQRVKARSQFHDTMKSLHPCVLLVREPTDVDLKLFKSDYKTILSATDQENEEVEDQAEMQAFDHRLIQWTPDANFANLIASLINESGTAGRTNAEVIRDGFGKIFRRPSENTLNRITECWQLSQPSHLRNSAIVRDTALNGTVTHYVHYSYSNFKQLVDTGRADWEAVTFRPRDAKSSKLAIPPPDVLPMTDQDGLAPFKPPKGATERDHYCTVLSKGLSSYTTTKSDPIPMINQNGEFVAVFPRDVDSFPGHRSMPKTPSSQTAVEKRQIEPLSELIFETVVETPRYAQMTKAEKIEVELRKNEKPAREVFAAFGLDESWTHVAVRLMERNAPGVYMTTKGKARPAGKRQGRPKESRIAVFRSSTLVEFLRSLPQTATDIDQAIPRAAISRHTTRTTGLDSSTMTSNDDLTSEKTHICDETVPALTYSVPEVQIDKQNVIAPTPVITASDPTVSESFTTSLDRSGIQNVAPLETDERYAKPTTTKTTSASKTNEFKIDIPPDLPKDILPDAIGSTNGTSVPGPGHDPRPQAPVIFSKSRRLDKEGSVARLRRTIIMDIIKQAGGAFPSGSEIWHAYSTVWMKHLKHTEKPDSRTIRNVVKHLIDSGKLRQITFSGKGPKGVMVTRSIVMTPEISPSSPLVTRMREEVLKSNYYVPDNVEIDANITRIVRGLSGAPTGVYTKQLPIEPEITVNLRTKPASVIALERRKEQALHKRLSKPIRLMGIKHKGRLQTSEGITSFSRPMSKRVVKRHSRPPSDIEEEPLEESTPMDIGVPSINLKRRSRQGLSDRSLSEVKRHKRTYTESRYDRFLDGLEDVAQWELSNMLLSDAERASSFIPNPIEDSAGFIHHTVNAAFEQAPIVGNIRFAGEKRKKTAASSMPGLRRRRRRSLMAPEAKFKLISPRESLVADNAPKPWPIAHAQQPIGDDLYTQPTDSHALEPSSPAYEEAISDHQAEGKTNLISTRRRRRGLKTLSSSMIERIKYAIVVVRTIAGGTQGRTVEWDLVTKAFPREDPEIIKMTGKLLLNRDRRQLAQMQDEFRVKLLAEYRKENPSIPTINFNNMASYDWDAAVTWATAQYYSPSARDVPMLPGSRARLVQDLSHRVDRVSDEFEMIYTSNPTLSVAKRESLFTSRPFLSKLNTAADHDRDQNEDKQAVKCWILSNVVAQEATYDATDARMKLSRFSSDIIEEAIKELIRDRFISQTNRGRVVPGRNFIFTDNFYFTFGRRRAIDSEILRQASNYKRVLDDDFKRDGVSQIKYDASDGEVLAVMALAANGRVHIFPNDPPADPFGLTEGNYETRTLDKAIFKFQVDVIPDSNRYEYGNPARNKANGRYPPIEDEEVKQLMSGNYGNESLAKIPIWLDINGNVHEELWESIVSAIVGILAIRPKIDIASLHEQLQKFLAPWDIERVLIWLEKMGLAENEGAAGDEGIWSVKEYWWMIWA</sequence>
<feature type="region of interest" description="Disordered" evidence="6">
    <location>
        <begin position="435"/>
        <end position="454"/>
    </location>
</feature>
<dbReference type="InterPro" id="IPR046488">
    <property type="entry name" value="Sfc3/Tfc3_C"/>
</dbReference>
<feature type="region of interest" description="Disordered" evidence="6">
    <location>
        <begin position="1000"/>
        <end position="1051"/>
    </location>
</feature>
<keyword evidence="5" id="KW-0539">Nucleus</keyword>
<dbReference type="GO" id="GO:0005634">
    <property type="term" value="C:nucleus"/>
    <property type="evidence" value="ECO:0007669"/>
    <property type="project" value="UniProtKB-SubCell"/>
</dbReference>
<evidence type="ECO:0000256" key="1">
    <source>
        <dbReference type="ARBA" id="ARBA00004123"/>
    </source>
</evidence>
<evidence type="ECO:0000313" key="10">
    <source>
        <dbReference type="Proteomes" id="UP000001294"/>
    </source>
</evidence>
<feature type="compositionally biased region" description="Basic residues" evidence="6">
    <location>
        <begin position="1003"/>
        <end position="1013"/>
    </location>
</feature>
<keyword evidence="2" id="KW-0597">Phosphoprotein</keyword>
<dbReference type="PANTHER" id="PTHR15180:SF1">
    <property type="entry name" value="GENERAL TRANSCRIPTION FACTOR 3C POLYPEPTIDE 1"/>
    <property type="match status" value="1"/>
</dbReference>
<dbReference type="Pfam" id="PF20222">
    <property type="entry name" value="DUF6581"/>
    <property type="match status" value="1"/>
</dbReference>
<feature type="region of interest" description="Disordered" evidence="6">
    <location>
        <begin position="773"/>
        <end position="792"/>
    </location>
</feature>
<evidence type="ECO:0000259" key="8">
    <source>
        <dbReference type="Pfam" id="PF20222"/>
    </source>
</evidence>
<feature type="domain" description="B-block binding subunit of TFIIIC" evidence="7">
    <location>
        <begin position="120"/>
        <end position="187"/>
    </location>
</feature>
<dbReference type="Pfam" id="PF04182">
    <property type="entry name" value="B-block_TFIIIC"/>
    <property type="match status" value="1"/>
</dbReference>
<keyword evidence="9" id="KW-0648">Protein biosynthesis</keyword>
<dbReference type="GO" id="GO:0000127">
    <property type="term" value="C:transcription factor TFIIIC complex"/>
    <property type="evidence" value="ECO:0007669"/>
    <property type="project" value="InterPro"/>
</dbReference>
<dbReference type="InterPro" id="IPR044210">
    <property type="entry name" value="Tfc3-like"/>
</dbReference>
<dbReference type="GO" id="GO:0006384">
    <property type="term" value="P:transcription initiation at RNA polymerase III promoter"/>
    <property type="evidence" value="ECO:0007669"/>
    <property type="project" value="InterPro"/>
</dbReference>
<name>B6Q2X7_TALMQ</name>
<evidence type="ECO:0000313" key="9">
    <source>
        <dbReference type="EMBL" id="EEA29075.1"/>
    </source>
</evidence>
<evidence type="ECO:0000256" key="4">
    <source>
        <dbReference type="ARBA" id="ARBA00023163"/>
    </source>
</evidence>
<reference evidence="10" key="1">
    <citation type="journal article" date="2015" name="Genome Announc.">
        <title>Genome sequence of the AIDS-associated pathogen Penicillium marneffei (ATCC18224) and its near taxonomic relative Talaromyces stipitatus (ATCC10500).</title>
        <authorList>
            <person name="Nierman W.C."/>
            <person name="Fedorova-Abrams N.D."/>
            <person name="Andrianopoulos A."/>
        </authorList>
    </citation>
    <scope>NUCLEOTIDE SEQUENCE [LARGE SCALE GENOMIC DNA]</scope>
    <source>
        <strain evidence="10">ATCC 18224 / CBS 334.59 / QM 7333</strain>
    </source>
</reference>
<protein>
    <submittedName>
        <fullName evidence="9">TFIIIC transcription initiation factor complex subunits Tfc3, putative</fullName>
    </submittedName>
</protein>
<dbReference type="STRING" id="441960.B6Q2X7"/>
<dbReference type="PANTHER" id="PTHR15180">
    <property type="entry name" value="GENERAL TRANSCRIPTION FACTOR 3C POLYPEPTIDE 1"/>
    <property type="match status" value="1"/>
</dbReference>
<dbReference type="EMBL" id="DS995899">
    <property type="protein sequence ID" value="EEA29075.1"/>
    <property type="molecule type" value="Genomic_DNA"/>
</dbReference>
<evidence type="ECO:0000256" key="2">
    <source>
        <dbReference type="ARBA" id="ARBA00022553"/>
    </source>
</evidence>
<keyword evidence="9" id="KW-0396">Initiation factor</keyword>
<evidence type="ECO:0000256" key="5">
    <source>
        <dbReference type="ARBA" id="ARBA00023242"/>
    </source>
</evidence>